<dbReference type="InterPro" id="IPR036396">
    <property type="entry name" value="Cyt_P450_sf"/>
</dbReference>
<dbReference type="InterPro" id="IPR001128">
    <property type="entry name" value="Cyt_P450"/>
</dbReference>
<dbReference type="OrthoDB" id="3934656at2759"/>
<dbReference type="AlphaFoldDB" id="A0A8H4J2J9"/>
<dbReference type="Proteomes" id="UP000572817">
    <property type="component" value="Unassembled WGS sequence"/>
</dbReference>
<evidence type="ECO:0000313" key="3">
    <source>
        <dbReference type="Proteomes" id="UP000572817"/>
    </source>
</evidence>
<dbReference type="GO" id="GO:0020037">
    <property type="term" value="F:heme binding"/>
    <property type="evidence" value="ECO:0007669"/>
    <property type="project" value="InterPro"/>
</dbReference>
<dbReference type="InterPro" id="IPR050121">
    <property type="entry name" value="Cytochrome_P450_monoxygenase"/>
</dbReference>
<dbReference type="PANTHER" id="PTHR24305">
    <property type="entry name" value="CYTOCHROME P450"/>
    <property type="match status" value="1"/>
</dbReference>
<dbReference type="GO" id="GO:0016705">
    <property type="term" value="F:oxidoreductase activity, acting on paired donors, with incorporation or reduction of molecular oxygen"/>
    <property type="evidence" value="ECO:0007669"/>
    <property type="project" value="InterPro"/>
</dbReference>
<reference evidence="2" key="1">
    <citation type="submission" date="2020-04" db="EMBL/GenBank/DDBJ databases">
        <title>Genome Assembly and Annotation of Botryosphaeria dothidea sdau 11-99, a Latent Pathogen of Apple Fruit Ring Rot in China.</title>
        <authorList>
            <person name="Yu C."/>
            <person name="Diao Y."/>
            <person name="Lu Q."/>
            <person name="Zhao J."/>
            <person name="Cui S."/>
            <person name="Peng C."/>
            <person name="He B."/>
            <person name="Liu H."/>
        </authorList>
    </citation>
    <scope>NUCLEOTIDE SEQUENCE [LARGE SCALE GENOMIC DNA]</scope>
    <source>
        <strain evidence="2">Sdau11-99</strain>
    </source>
</reference>
<dbReference type="GO" id="GO:0004497">
    <property type="term" value="F:monooxygenase activity"/>
    <property type="evidence" value="ECO:0007669"/>
    <property type="project" value="InterPro"/>
</dbReference>
<protein>
    <recommendedName>
        <fullName evidence="4">Benzoate 4-monooxygenase cytochrome p450 protein</fullName>
    </recommendedName>
</protein>
<dbReference type="PANTHER" id="PTHR24305:SF166">
    <property type="entry name" value="CYTOCHROME P450 12A4, MITOCHONDRIAL-RELATED"/>
    <property type="match status" value="1"/>
</dbReference>
<evidence type="ECO:0000256" key="1">
    <source>
        <dbReference type="ARBA" id="ARBA00010617"/>
    </source>
</evidence>
<proteinExistence type="inferred from homology"/>
<sequence length="271" mass="30372">MVYGPLVRIAPNSLSLSDPTEIETVYGVSSRFYKSRFFDSIEFEDEGIVPDPFTMKDKAMHNRMKRGAANAYPLNALVKLEPLVEKVVDRLMGILEEACARPGGRCDLGRYLHHFAMDAVLAITFGDDLRFMENGDDASMPKSMHDYMVYFAVVGQVPRMHKALAGNKILAKLVNSDSAFVERVMAISTAKMAENLRDLAENSHAPCTFLRRLLLNQQQNPKSLTEREVSAHTFGNITAGGDTTAIALRSIIIHLLNHPRAYIRLCREIRE</sequence>
<organism evidence="2 3">
    <name type="scientific">Botryosphaeria dothidea</name>
    <dbReference type="NCBI Taxonomy" id="55169"/>
    <lineage>
        <taxon>Eukaryota</taxon>
        <taxon>Fungi</taxon>
        <taxon>Dikarya</taxon>
        <taxon>Ascomycota</taxon>
        <taxon>Pezizomycotina</taxon>
        <taxon>Dothideomycetes</taxon>
        <taxon>Dothideomycetes incertae sedis</taxon>
        <taxon>Botryosphaeriales</taxon>
        <taxon>Botryosphaeriaceae</taxon>
        <taxon>Botryosphaeria</taxon>
    </lineage>
</organism>
<comment type="similarity">
    <text evidence="1">Belongs to the cytochrome P450 family.</text>
</comment>
<comment type="caution">
    <text evidence="2">The sequence shown here is derived from an EMBL/GenBank/DDBJ whole genome shotgun (WGS) entry which is preliminary data.</text>
</comment>
<dbReference type="EMBL" id="WWBZ02000008">
    <property type="protein sequence ID" value="KAF4311867.1"/>
    <property type="molecule type" value="Genomic_DNA"/>
</dbReference>
<name>A0A8H4J2J9_9PEZI</name>
<dbReference type="GO" id="GO:0005506">
    <property type="term" value="F:iron ion binding"/>
    <property type="evidence" value="ECO:0007669"/>
    <property type="project" value="InterPro"/>
</dbReference>
<accession>A0A8H4J2J9</accession>
<dbReference type="Gene3D" id="1.10.630.10">
    <property type="entry name" value="Cytochrome P450"/>
    <property type="match status" value="1"/>
</dbReference>
<gene>
    <name evidence="2" type="ORF">GTA08_BOTSDO12534</name>
</gene>
<evidence type="ECO:0008006" key="4">
    <source>
        <dbReference type="Google" id="ProtNLM"/>
    </source>
</evidence>
<keyword evidence="3" id="KW-1185">Reference proteome</keyword>
<dbReference type="SUPFAM" id="SSF48264">
    <property type="entry name" value="Cytochrome P450"/>
    <property type="match status" value="1"/>
</dbReference>
<evidence type="ECO:0000313" key="2">
    <source>
        <dbReference type="EMBL" id="KAF4311867.1"/>
    </source>
</evidence>
<dbReference type="Pfam" id="PF00067">
    <property type="entry name" value="p450"/>
    <property type="match status" value="1"/>
</dbReference>